<dbReference type="Gene3D" id="3.20.20.70">
    <property type="entry name" value="Aldolase class I"/>
    <property type="match status" value="1"/>
</dbReference>
<proteinExistence type="predicted"/>
<dbReference type="SUPFAM" id="SSF51366">
    <property type="entry name" value="Ribulose-phoshate binding barrel"/>
    <property type="match status" value="1"/>
</dbReference>
<dbReference type="InterPro" id="IPR013785">
    <property type="entry name" value="Aldolase_TIM"/>
</dbReference>
<dbReference type="InterPro" id="IPR011060">
    <property type="entry name" value="RibuloseP-bd_barrel"/>
</dbReference>
<dbReference type="RefSeq" id="WP_106568334.1">
    <property type="nucleotide sequence ID" value="NZ_PYGF01000010.1"/>
</dbReference>
<comment type="caution">
    <text evidence="1">The sequence shown here is derived from an EMBL/GenBank/DDBJ whole genome shotgun (WGS) entry which is preliminary data.</text>
</comment>
<name>A0A2P8DYL1_9BACT</name>
<dbReference type="AlphaFoldDB" id="A0A2P8DYL1"/>
<keyword evidence="1" id="KW-0413">Isomerase</keyword>
<protein>
    <submittedName>
        <fullName evidence="1">Phosphoribosylanthranilate isomerase</fullName>
    </submittedName>
</protein>
<sequence length="208" mass="23148">MALRTFVKISSVNNLSDARYCAGMQINLMGFCIEENNKNYISPEKFKEITGWLSGLQYVAEFEYSHPENILDKIKSYEGIEFIQVRNELHLNMLANTGYSLILHKDISSLNELNELVNKAGIYSQLGVSILLTSSNLEMDGDLVEKLKEFAAVCSVLLGFGLNANTIIDLLDKTGVKGIAMEGGDEIKPGLKDFDDLAEILETLEIED</sequence>
<gene>
    <name evidence="1" type="ORF">CLV48_11097</name>
</gene>
<organism evidence="1 2">
    <name type="scientific">Cecembia rubra</name>
    <dbReference type="NCBI Taxonomy" id="1485585"/>
    <lineage>
        <taxon>Bacteria</taxon>
        <taxon>Pseudomonadati</taxon>
        <taxon>Bacteroidota</taxon>
        <taxon>Cytophagia</taxon>
        <taxon>Cytophagales</taxon>
        <taxon>Cyclobacteriaceae</taxon>
        <taxon>Cecembia</taxon>
    </lineage>
</organism>
<keyword evidence="2" id="KW-1185">Reference proteome</keyword>
<reference evidence="1 2" key="1">
    <citation type="submission" date="2018-03" db="EMBL/GenBank/DDBJ databases">
        <title>Genomic Encyclopedia of Archaeal and Bacterial Type Strains, Phase II (KMG-II): from individual species to whole genera.</title>
        <authorList>
            <person name="Goeker M."/>
        </authorList>
    </citation>
    <scope>NUCLEOTIDE SEQUENCE [LARGE SCALE GENOMIC DNA]</scope>
    <source>
        <strain evidence="1 2">DSM 28057</strain>
    </source>
</reference>
<evidence type="ECO:0000313" key="1">
    <source>
        <dbReference type="EMBL" id="PSL02314.1"/>
    </source>
</evidence>
<dbReference type="OrthoDB" id="941905at2"/>
<accession>A0A2P8DYL1</accession>
<evidence type="ECO:0000313" key="2">
    <source>
        <dbReference type="Proteomes" id="UP000240708"/>
    </source>
</evidence>
<dbReference type="Proteomes" id="UP000240708">
    <property type="component" value="Unassembled WGS sequence"/>
</dbReference>
<dbReference type="GO" id="GO:0016853">
    <property type="term" value="F:isomerase activity"/>
    <property type="evidence" value="ECO:0007669"/>
    <property type="project" value="UniProtKB-KW"/>
</dbReference>
<dbReference type="EMBL" id="PYGF01000010">
    <property type="protein sequence ID" value="PSL02314.1"/>
    <property type="molecule type" value="Genomic_DNA"/>
</dbReference>